<dbReference type="AlphaFoldDB" id="A0A0F8Y783"/>
<proteinExistence type="predicted"/>
<comment type="caution">
    <text evidence="1">The sequence shown here is derived from an EMBL/GenBank/DDBJ whole genome shotgun (WGS) entry which is preliminary data.</text>
</comment>
<dbReference type="EMBL" id="LAZR01068245">
    <property type="protein sequence ID" value="KKK50004.1"/>
    <property type="molecule type" value="Genomic_DNA"/>
</dbReference>
<accession>A0A0F8Y783</accession>
<evidence type="ECO:0000313" key="1">
    <source>
        <dbReference type="EMBL" id="KKK50004.1"/>
    </source>
</evidence>
<name>A0A0F8Y783_9ZZZZ</name>
<gene>
    <name evidence="1" type="ORF">LCGC14_3129360</name>
</gene>
<protein>
    <submittedName>
        <fullName evidence="1">Uncharacterized protein</fullName>
    </submittedName>
</protein>
<organism evidence="1">
    <name type="scientific">marine sediment metagenome</name>
    <dbReference type="NCBI Taxonomy" id="412755"/>
    <lineage>
        <taxon>unclassified sequences</taxon>
        <taxon>metagenomes</taxon>
        <taxon>ecological metagenomes</taxon>
    </lineage>
</organism>
<sequence length="202" mass="24260">LKPTLNPEIWKILYPQIKIDFSKFKEINFRNNLIYFYSEFEFYFYKCLKHCFIKRPELLEEKEVSIPIKSILDNNYSLEEEVQKKLGKEIEQKLRKNFFNFFEYCSKKLGLKHNLSKTDIVELTKFRQVRNLYVHGDGRVDNLFNDKNPNSPYVKGQKYKIDDNLLNDMVLLFINCIQQFDDSLLHSFPALSIKSEYSKVIK</sequence>
<feature type="non-terminal residue" evidence="1">
    <location>
        <position position="1"/>
    </location>
</feature>
<reference evidence="1" key="1">
    <citation type="journal article" date="2015" name="Nature">
        <title>Complex archaea that bridge the gap between prokaryotes and eukaryotes.</title>
        <authorList>
            <person name="Spang A."/>
            <person name="Saw J.H."/>
            <person name="Jorgensen S.L."/>
            <person name="Zaremba-Niedzwiedzka K."/>
            <person name="Martijn J."/>
            <person name="Lind A.E."/>
            <person name="van Eijk R."/>
            <person name="Schleper C."/>
            <person name="Guy L."/>
            <person name="Ettema T.J."/>
        </authorList>
    </citation>
    <scope>NUCLEOTIDE SEQUENCE</scope>
</reference>